<dbReference type="InterPro" id="IPR036388">
    <property type="entry name" value="WH-like_DNA-bd_sf"/>
</dbReference>
<keyword evidence="1" id="KW-0238">DNA-binding</keyword>
<evidence type="ECO:0000313" key="1">
    <source>
        <dbReference type="EMBL" id="MBA8794161.1"/>
    </source>
</evidence>
<gene>
    <name evidence="1" type="ORF">FHX74_001766</name>
</gene>
<accession>A0A7W3P5M8</accession>
<keyword evidence="2" id="KW-1185">Reference proteome</keyword>
<sequence length="172" mass="18389">MTNRYEELERRVAAVEQALGLAGPADPAPTEPTLDQGMFWILEGLRARLPEGSAGAVTFAGAVRTDDGPVEWQYGRATDDLLGLDDDSRELVTERLAALGHPVRLRLLLAVLRGHRTAAALAELDGMGTTGQVYHHVRALTAAGWLSAAGRGRLRVPPERVVPLLTVLAAAL</sequence>
<dbReference type="InterPro" id="IPR036390">
    <property type="entry name" value="WH_DNA-bd_sf"/>
</dbReference>
<comment type="caution">
    <text evidence="1">The sequence shown here is derived from an EMBL/GenBank/DDBJ whole genome shotgun (WGS) entry which is preliminary data.</text>
</comment>
<organism evidence="1 2">
    <name type="scientific">Microlunatus kandeliicorticis</name>
    <dbReference type="NCBI Taxonomy" id="1759536"/>
    <lineage>
        <taxon>Bacteria</taxon>
        <taxon>Bacillati</taxon>
        <taxon>Actinomycetota</taxon>
        <taxon>Actinomycetes</taxon>
        <taxon>Propionibacteriales</taxon>
        <taxon>Propionibacteriaceae</taxon>
        <taxon>Microlunatus</taxon>
    </lineage>
</organism>
<dbReference type="Gene3D" id="1.10.10.10">
    <property type="entry name" value="Winged helix-like DNA-binding domain superfamily/Winged helix DNA-binding domain"/>
    <property type="match status" value="1"/>
</dbReference>
<name>A0A7W3P5M8_9ACTN</name>
<protein>
    <submittedName>
        <fullName evidence="1">DNA-binding transcriptional ArsR family regulator</fullName>
    </submittedName>
</protein>
<dbReference type="SUPFAM" id="SSF46785">
    <property type="entry name" value="Winged helix' DNA-binding domain"/>
    <property type="match status" value="1"/>
</dbReference>
<dbReference type="RefSeq" id="WP_182559668.1">
    <property type="nucleotide sequence ID" value="NZ_JACGWT010000002.1"/>
</dbReference>
<dbReference type="Proteomes" id="UP000523079">
    <property type="component" value="Unassembled WGS sequence"/>
</dbReference>
<evidence type="ECO:0000313" key="2">
    <source>
        <dbReference type="Proteomes" id="UP000523079"/>
    </source>
</evidence>
<dbReference type="AlphaFoldDB" id="A0A7W3P5M8"/>
<proteinExistence type="predicted"/>
<dbReference type="EMBL" id="JACGWT010000002">
    <property type="protein sequence ID" value="MBA8794161.1"/>
    <property type="molecule type" value="Genomic_DNA"/>
</dbReference>
<reference evidence="1 2" key="1">
    <citation type="submission" date="2020-07" db="EMBL/GenBank/DDBJ databases">
        <title>Sequencing the genomes of 1000 actinobacteria strains.</title>
        <authorList>
            <person name="Klenk H.-P."/>
        </authorList>
    </citation>
    <scope>NUCLEOTIDE SEQUENCE [LARGE SCALE GENOMIC DNA]</scope>
    <source>
        <strain evidence="1 2">DSM 100723</strain>
    </source>
</reference>
<dbReference type="GO" id="GO:0003677">
    <property type="term" value="F:DNA binding"/>
    <property type="evidence" value="ECO:0007669"/>
    <property type="project" value="UniProtKB-KW"/>
</dbReference>